<dbReference type="PANTHER" id="PTHR33055:SF3">
    <property type="entry name" value="PUTATIVE TRANSPOSASE FOR IS117-RELATED"/>
    <property type="match status" value="1"/>
</dbReference>
<evidence type="ECO:0000313" key="4">
    <source>
        <dbReference type="EMBL" id="ROT87905.1"/>
    </source>
</evidence>
<dbReference type="Pfam" id="PF02371">
    <property type="entry name" value="Transposase_20"/>
    <property type="match status" value="1"/>
</dbReference>
<dbReference type="GO" id="GO:0003677">
    <property type="term" value="F:DNA binding"/>
    <property type="evidence" value="ECO:0007669"/>
    <property type="project" value="InterPro"/>
</dbReference>
<evidence type="ECO:0000313" key="6">
    <source>
        <dbReference type="Proteomes" id="UP000462865"/>
    </source>
</evidence>
<evidence type="ECO:0000313" key="3">
    <source>
        <dbReference type="EMBL" id="MSA95832.1"/>
    </source>
</evidence>
<accession>A0A423UGU5</accession>
<name>A0A423UGU5_9ACTN</name>
<dbReference type="Proteomes" id="UP000285258">
    <property type="component" value="Unassembled WGS sequence"/>
</dbReference>
<sequence length="392" mass="42461">MAEKNATLADRHEAYLELDVGKQSHWAYAVDSAGTVLLSRRVANTEAGLDEVIAECPDDTLVVVDQRRNIGALAIRRARAAGRPVAYLPGSAESELAKGFPGIAKTDAKDAQVIARVALGMPQTLRPVPEGDPALDGARIMSAQVAQVQKDRTACANALRSRLLESCPAFERACEMTAPWCAGMLSELGGPWNMLDAGRERFCAASHKHGASRGQRDRLWDAISGERPHEQAVAAEMRYVKHFAGRIAADNQEEAMLEEAIAESLSGNADFANLQTIPGIGPRTAAQLVVSVDISQFDSHDKLASYCGLAPSTQRSGTSVNYDKGHRGGNKPLKNLLVFSCNSLGRSKSYYGEYLRRCLGRGMKRRCALKATARKRMKVIYAVMRDGTPYSA</sequence>
<dbReference type="InterPro" id="IPR002525">
    <property type="entry name" value="Transp_IS110-like_N"/>
</dbReference>
<feature type="domain" description="Transposase IS116/IS110/IS902 C-terminal" evidence="2">
    <location>
        <begin position="273"/>
        <end position="344"/>
    </location>
</feature>
<dbReference type="RefSeq" id="WP_096226872.1">
    <property type="nucleotide sequence ID" value="NZ_CP168029.1"/>
</dbReference>
<gene>
    <name evidence="4" type="ORF">DMP12_14135</name>
    <name evidence="3" type="ORF">GKG38_12355</name>
</gene>
<organism evidence="4 5">
    <name type="scientific">Gordonibacter urolithinfaciens</name>
    <dbReference type="NCBI Taxonomy" id="1335613"/>
    <lineage>
        <taxon>Bacteria</taxon>
        <taxon>Bacillati</taxon>
        <taxon>Actinomycetota</taxon>
        <taxon>Coriobacteriia</taxon>
        <taxon>Eggerthellales</taxon>
        <taxon>Eggerthellaceae</taxon>
        <taxon>Gordonibacter</taxon>
    </lineage>
</organism>
<dbReference type="Proteomes" id="UP000462865">
    <property type="component" value="Unassembled WGS sequence"/>
</dbReference>
<reference evidence="4" key="2">
    <citation type="journal article" date="2019" name="Int. J. Syst. Evol. Microbiol.">
        <title>Gordonibacter faecihominis is a later heterotypic synonym of Gordonibacter urolithinfaciens.</title>
        <authorList>
            <person name="Danylec N."/>
            <person name="Stoll D.A."/>
            <person name="Huch M."/>
        </authorList>
    </citation>
    <scope>NUCLEOTIDE SEQUENCE</scope>
    <source>
        <strain evidence="4">DSM 27213</strain>
    </source>
</reference>
<proteinExistence type="predicted"/>
<dbReference type="EMBL" id="QIBW01000031">
    <property type="protein sequence ID" value="ROT87905.1"/>
    <property type="molecule type" value="Genomic_DNA"/>
</dbReference>
<evidence type="ECO:0000259" key="1">
    <source>
        <dbReference type="Pfam" id="PF01548"/>
    </source>
</evidence>
<dbReference type="NCBIfam" id="NF033542">
    <property type="entry name" value="transpos_IS110"/>
    <property type="match status" value="1"/>
</dbReference>
<evidence type="ECO:0000259" key="2">
    <source>
        <dbReference type="Pfam" id="PF02371"/>
    </source>
</evidence>
<dbReference type="InterPro" id="IPR003346">
    <property type="entry name" value="Transposase_20"/>
</dbReference>
<dbReference type="EMBL" id="WKZA01000075">
    <property type="protein sequence ID" value="MSA95832.1"/>
    <property type="molecule type" value="Genomic_DNA"/>
</dbReference>
<dbReference type="AlphaFoldDB" id="A0A423UGU5"/>
<dbReference type="GO" id="GO:0006313">
    <property type="term" value="P:DNA transposition"/>
    <property type="evidence" value="ECO:0007669"/>
    <property type="project" value="InterPro"/>
</dbReference>
<reference evidence="5" key="1">
    <citation type="submission" date="2018-05" db="EMBL/GenBank/DDBJ databases">
        <title>Genome Sequencing of selected type strains of the family Eggerthellaceae.</title>
        <authorList>
            <person name="Danylec N."/>
            <person name="Stoll D.A."/>
            <person name="Doetsch A."/>
            <person name="Huch M."/>
        </authorList>
    </citation>
    <scope>NUCLEOTIDE SEQUENCE [LARGE SCALE GENOMIC DNA]</scope>
    <source>
        <strain evidence="5">DSM 27213</strain>
    </source>
</reference>
<reference evidence="3 6" key="4">
    <citation type="journal article" date="2019" name="Nat. Med.">
        <title>A library of human gut bacterial isolates paired with longitudinal multiomics data enables mechanistic microbiome research.</title>
        <authorList>
            <person name="Poyet M."/>
            <person name="Groussin M."/>
            <person name="Gibbons S.M."/>
            <person name="Avila-Pacheco J."/>
            <person name="Jiang X."/>
            <person name="Kearney S.M."/>
            <person name="Perrotta A.R."/>
            <person name="Berdy B."/>
            <person name="Zhao S."/>
            <person name="Lieberman T.D."/>
            <person name="Swanson P.K."/>
            <person name="Smith M."/>
            <person name="Roesemann S."/>
            <person name="Alexander J.E."/>
            <person name="Rich S.A."/>
            <person name="Livny J."/>
            <person name="Vlamakis H."/>
            <person name="Clish C."/>
            <person name="Bullock K."/>
            <person name="Deik A."/>
            <person name="Scott J."/>
            <person name="Pierce K.A."/>
            <person name="Xavier R.J."/>
            <person name="Alm E.J."/>
        </authorList>
    </citation>
    <scope>NUCLEOTIDE SEQUENCE [LARGE SCALE GENOMIC DNA]</scope>
    <source>
        <strain evidence="3 6">BIOML-A1</strain>
    </source>
</reference>
<comment type="caution">
    <text evidence="4">The sequence shown here is derived from an EMBL/GenBank/DDBJ whole genome shotgun (WGS) entry which is preliminary data.</text>
</comment>
<dbReference type="PANTHER" id="PTHR33055">
    <property type="entry name" value="TRANSPOSASE FOR INSERTION SEQUENCE ELEMENT IS1111A"/>
    <property type="match status" value="1"/>
</dbReference>
<dbReference type="InterPro" id="IPR047650">
    <property type="entry name" value="Transpos_IS110"/>
</dbReference>
<evidence type="ECO:0000313" key="5">
    <source>
        <dbReference type="Proteomes" id="UP000285258"/>
    </source>
</evidence>
<reference evidence="4" key="3">
    <citation type="journal article" date="2019" name="Microbiol. Resour. Announc.">
        <title>Draft Genome Sequences of Type Strains of Gordonibacter faecihominis, Paraeggerthella hongkongensis, Parvibacter caecicola,Slackia equolifaciens, Slackia faecicanis, and Slackia isoflavoniconvertens.</title>
        <authorList>
            <person name="Danylec N."/>
            <person name="Stoll D.A."/>
            <person name="Dotsch A."/>
            <person name="Huch M."/>
        </authorList>
    </citation>
    <scope>NUCLEOTIDE SEQUENCE</scope>
    <source>
        <strain evidence="4">DSM 27213</strain>
    </source>
</reference>
<dbReference type="GO" id="GO:0004803">
    <property type="term" value="F:transposase activity"/>
    <property type="evidence" value="ECO:0007669"/>
    <property type="project" value="InterPro"/>
</dbReference>
<dbReference type="Pfam" id="PF01548">
    <property type="entry name" value="DEDD_Tnp_IS110"/>
    <property type="match status" value="1"/>
</dbReference>
<feature type="domain" description="Transposase IS110-like N-terminal" evidence="1">
    <location>
        <begin position="18"/>
        <end position="168"/>
    </location>
</feature>
<protein>
    <submittedName>
        <fullName evidence="4">IS110 family transposase</fullName>
    </submittedName>
</protein>